<gene>
    <name evidence="24" type="primary">CSON011429</name>
</gene>
<evidence type="ECO:0000256" key="4">
    <source>
        <dbReference type="ARBA" id="ARBA00012513"/>
    </source>
</evidence>
<evidence type="ECO:0000256" key="11">
    <source>
        <dbReference type="ARBA" id="ARBA00022777"/>
    </source>
</evidence>
<dbReference type="Pfam" id="PF11105">
    <property type="entry name" value="CCAP"/>
    <property type="match status" value="1"/>
</dbReference>
<evidence type="ECO:0000256" key="10">
    <source>
        <dbReference type="ARBA" id="ARBA00022741"/>
    </source>
</evidence>
<dbReference type="Gene3D" id="1.20.120.720">
    <property type="entry name" value="Myosin VI head, motor domain, U50 subdomain"/>
    <property type="match status" value="1"/>
</dbReference>
<dbReference type="GO" id="GO:0042995">
    <property type="term" value="C:cell projection"/>
    <property type="evidence" value="ECO:0007669"/>
    <property type="project" value="UniProtKB-SubCell"/>
</dbReference>
<keyword evidence="15 21" id="KW-0009">Actin-binding</keyword>
<evidence type="ECO:0000256" key="19">
    <source>
        <dbReference type="ARBA" id="ARBA00047899"/>
    </source>
</evidence>
<keyword evidence="10 21" id="KW-0547">Nucleotide-binding</keyword>
<evidence type="ECO:0000256" key="7">
    <source>
        <dbReference type="ARBA" id="ARBA00022606"/>
    </source>
</evidence>
<keyword evidence="14 21" id="KW-0505">Motor protein</keyword>
<dbReference type="PROSITE" id="PS00109">
    <property type="entry name" value="PROTEIN_KINASE_TYR"/>
    <property type="match status" value="1"/>
</dbReference>
<dbReference type="InterPro" id="IPR024276">
    <property type="entry name" value="CCAP"/>
</dbReference>
<keyword evidence="6" id="KW-0723">Serine/threonine-protein kinase</keyword>
<comment type="similarity">
    <text evidence="3">In the C-terminal section; belongs to the TRAFAC class myosin-kinesin ATPase superfamily. Myosin family.</text>
</comment>
<dbReference type="InterPro" id="IPR036961">
    <property type="entry name" value="Kinesin_motor_dom_sf"/>
</dbReference>
<keyword evidence="18" id="KW-0844">Vision</keyword>
<dbReference type="Gene3D" id="1.20.58.530">
    <property type="match status" value="1"/>
</dbReference>
<dbReference type="PROSITE" id="PS50011">
    <property type="entry name" value="PROTEIN_KINASE_DOM"/>
    <property type="match status" value="1"/>
</dbReference>
<evidence type="ECO:0000256" key="5">
    <source>
        <dbReference type="ARBA" id="ARBA00022490"/>
    </source>
</evidence>
<evidence type="ECO:0000256" key="13">
    <source>
        <dbReference type="ARBA" id="ARBA00023123"/>
    </source>
</evidence>
<evidence type="ECO:0000259" key="23">
    <source>
        <dbReference type="PROSITE" id="PS51456"/>
    </source>
</evidence>
<evidence type="ECO:0000313" key="25">
    <source>
        <dbReference type="EMBL" id="SSX17179.1"/>
    </source>
</evidence>
<comment type="caution">
    <text evidence="21">Lacks conserved residue(s) required for the propagation of feature annotation.</text>
</comment>
<feature type="domain" description="Myosin motor" evidence="23">
    <location>
        <begin position="355"/>
        <end position="1062"/>
    </location>
</feature>
<dbReference type="VEuPathDB" id="VectorBase:CSON011429"/>
<evidence type="ECO:0000256" key="15">
    <source>
        <dbReference type="ARBA" id="ARBA00023203"/>
    </source>
</evidence>
<evidence type="ECO:0000256" key="18">
    <source>
        <dbReference type="ARBA" id="ARBA00023305"/>
    </source>
</evidence>
<dbReference type="SUPFAM" id="SSF56112">
    <property type="entry name" value="Protein kinase-like (PK-like)"/>
    <property type="match status" value="1"/>
</dbReference>
<dbReference type="PROSITE" id="PS51456">
    <property type="entry name" value="MYOSIN_MOTOR"/>
    <property type="match status" value="1"/>
</dbReference>
<keyword evidence="9" id="KW-0677">Repeat</keyword>
<dbReference type="InterPro" id="IPR011009">
    <property type="entry name" value="Kinase-like_dom_sf"/>
</dbReference>
<keyword evidence="8" id="KW-0808">Transferase</keyword>
<dbReference type="InterPro" id="IPR020635">
    <property type="entry name" value="Tyr_kinase_cat_dom"/>
</dbReference>
<dbReference type="GO" id="GO:0007601">
    <property type="term" value="P:visual perception"/>
    <property type="evidence" value="ECO:0007669"/>
    <property type="project" value="UniProtKB-KW"/>
</dbReference>
<dbReference type="PANTHER" id="PTHR46256">
    <property type="entry name" value="AGAP011099-PA"/>
    <property type="match status" value="1"/>
</dbReference>
<evidence type="ECO:0000256" key="14">
    <source>
        <dbReference type="ARBA" id="ARBA00023175"/>
    </source>
</evidence>
<feature type="binding site" evidence="21">
    <location>
        <begin position="447"/>
        <end position="454"/>
    </location>
    <ligand>
        <name>ATP</name>
        <dbReference type="ChEBI" id="CHEBI:30616"/>
    </ligand>
</feature>
<evidence type="ECO:0000313" key="24">
    <source>
        <dbReference type="EMBL" id="SSW96792.1"/>
    </source>
</evidence>
<dbReference type="GO" id="GO:0005737">
    <property type="term" value="C:cytoplasm"/>
    <property type="evidence" value="ECO:0007669"/>
    <property type="project" value="UniProtKB-ARBA"/>
</dbReference>
<dbReference type="Gene3D" id="1.20.5.190">
    <property type="match status" value="1"/>
</dbReference>
<evidence type="ECO:0000256" key="6">
    <source>
        <dbReference type="ARBA" id="ARBA00022527"/>
    </source>
</evidence>
<reference evidence="24" key="1">
    <citation type="submission" date="2018-04" db="EMBL/GenBank/DDBJ databases">
        <authorList>
            <person name="Go L.Y."/>
            <person name="Mitchell J.A."/>
        </authorList>
    </citation>
    <scope>NUCLEOTIDE SEQUENCE</scope>
    <source>
        <tissue evidence="24">Whole organism</tissue>
    </source>
</reference>
<dbReference type="GO" id="GO:0004674">
    <property type="term" value="F:protein serine/threonine kinase activity"/>
    <property type="evidence" value="ECO:0007669"/>
    <property type="project" value="UniProtKB-KW"/>
</dbReference>
<dbReference type="InterPro" id="IPR027417">
    <property type="entry name" value="P-loop_NTPase"/>
</dbReference>
<protein>
    <recommendedName>
        <fullName evidence="4">non-specific serine/threonine protein kinase</fullName>
        <ecNumber evidence="4">2.7.11.1</ecNumber>
    </recommendedName>
</protein>
<comment type="catalytic activity">
    <reaction evidence="19">
        <text>L-threonyl-[protein] + ATP = O-phospho-L-threonyl-[protein] + ADP + H(+)</text>
        <dbReference type="Rhea" id="RHEA:46608"/>
        <dbReference type="Rhea" id="RHEA-COMP:11060"/>
        <dbReference type="Rhea" id="RHEA-COMP:11605"/>
        <dbReference type="ChEBI" id="CHEBI:15378"/>
        <dbReference type="ChEBI" id="CHEBI:30013"/>
        <dbReference type="ChEBI" id="CHEBI:30616"/>
        <dbReference type="ChEBI" id="CHEBI:61977"/>
        <dbReference type="ChEBI" id="CHEBI:456216"/>
        <dbReference type="EC" id="2.7.11.1"/>
    </reaction>
</comment>
<dbReference type="InterPro" id="IPR000048">
    <property type="entry name" value="IQ_motif_EF-hand-BS"/>
</dbReference>
<dbReference type="GO" id="GO:0005524">
    <property type="term" value="F:ATP binding"/>
    <property type="evidence" value="ECO:0007669"/>
    <property type="project" value="UniProtKB-UniRule"/>
</dbReference>
<dbReference type="EMBL" id="UFQS01000004">
    <property type="protein sequence ID" value="SSW96792.1"/>
    <property type="molecule type" value="Genomic_DNA"/>
</dbReference>
<dbReference type="Pfam" id="PF00612">
    <property type="entry name" value="IQ"/>
    <property type="match status" value="2"/>
</dbReference>
<keyword evidence="16" id="KW-0206">Cytoskeleton</keyword>
<keyword evidence="17" id="KW-0966">Cell projection</keyword>
<dbReference type="EC" id="2.7.11.1" evidence="4"/>
<evidence type="ECO:0000256" key="9">
    <source>
        <dbReference type="ARBA" id="ARBA00022737"/>
    </source>
</evidence>
<evidence type="ECO:0000256" key="16">
    <source>
        <dbReference type="ARBA" id="ARBA00023212"/>
    </source>
</evidence>
<keyword evidence="13 21" id="KW-0518">Myosin</keyword>
<keyword evidence="11" id="KW-0418">Kinase</keyword>
<proteinExistence type="inferred from homology"/>
<dbReference type="SMART" id="SM00015">
    <property type="entry name" value="IQ"/>
    <property type="match status" value="2"/>
</dbReference>
<keyword evidence="5" id="KW-0963">Cytoplasm</keyword>
<evidence type="ECO:0000259" key="22">
    <source>
        <dbReference type="PROSITE" id="PS50011"/>
    </source>
</evidence>
<dbReference type="GO" id="GO:0030832">
    <property type="term" value="P:regulation of actin filament length"/>
    <property type="evidence" value="ECO:0007669"/>
    <property type="project" value="TreeGrafter"/>
</dbReference>
<dbReference type="PANTHER" id="PTHR46256:SF2">
    <property type="entry name" value="NEITHER INACTIVATION NOR AFTERPOTENTIAL PROTEIN C"/>
    <property type="match status" value="1"/>
</dbReference>
<dbReference type="Pfam" id="PF00069">
    <property type="entry name" value="Pkinase"/>
    <property type="match status" value="1"/>
</dbReference>
<evidence type="ECO:0000256" key="20">
    <source>
        <dbReference type="ARBA" id="ARBA00048679"/>
    </source>
</evidence>
<sequence length="1515" mass="175732">MKKENEYRNYQILYLRILFEKKASVKMRIENLPCVENRFTLLEEIGTGICSKVFSAKDNKSNGRIVAIKIQVYEPDLKENIEEEYRILRDFCKHSQLPELLGVYKNPITSETNEIWFVIEFCEGGSTVDLVNALQIKTRRMTELHIAFILRETVKALIYLHSNHVIHRDVRGSNILFTKEGEVKLVDFGFSRETKTTNGKRSTCIGSPCFMAPEMFSSSNGEPYTNKCDVWALGITAIELADGKPPYAGSHPTRIMFNIIHNPPPTLHRQSNWSQLFNDFIMECLEKDADCRPVINEIAEHPFLTQLPDNDYYLTQELKQILEECHLEKKKMKCEIEIGIKKGFLKMYNKKPEKMFVEDLCALPKITEDNILIEIQNRIKNGYNYTFAGDILLAFNSNETSIHSPELHSKYKFKSRSDNAPHIYAVADTAYQDAFHHNEMQYLLLSGESLSGKTHNLQLLINHFIYLGEGYQNIGDRINSAYNVVQALTHACTPINAHSTRCVLKMQLTFASTGKLTGAIIYVQLLEKSRVASEKPVDMNFHIFYNFFDMMQREERLKDFFGDLEIKKGKSIRNFTSSDENAKKFKNWEQYLISLDFSKTQIECIYKIIAAIILLGELAFNSEYSSTTAELINPEYAIQAAKLLKIDEKKFKWSLLNYCIISQGNAKRRQHSPQEACNARDALIGTIYSRLVDFILNIINTKLAFGRAVFGDQHSISIVDLFGFECFTENNFEQLMINSMNEQLQYLYNQRVFVWEMQEESEEEVDFVSLNFYDNKQAVDQLMGKPHGLFSAIDNCALGRHDYSYVIDNIVSNKSTLIKRNINSHQFTVAHYTGTVTYDARDLGDKNRDFIPPEMLETLRGSSEEIVKIMFLNLLTKTGNLTMTTEGEQNIVPKQKSKWGAALIAEKTKIKKFNTLSHGVYSQLHKMRTISSVYRSTCYEILRNLSIVGIGVHFIRCVRCDLTNEPRGFHDELVRQQLRAMAILDTVRARQRGFSCRITFEEFLRRYKFLAFEFEENVEVTKDNCRLLLLRLKMEGWIIGRTKVFLKYYNEEYLAKLYEDQVKKIIKVQSFMRAFLAKKKITNKLRSVRQDSIMKKRQLMNQPSCDSQMSEDEAVLKIQKLYRGYQSRKTYQSLNKTVQALQYQTLIRFCQQVHFYNQSAVHGLKSVNNCVLLEKINSKEFQKEILGPIIPACLKKPYHFNELPFFDTSHMWQDNMYHEDNWEEEWDLPLRRYKPVGSYGHLTPHKKIKYGVDFEYLVNEPFTRDNTIKRIAARRISEHGNQIGPCNLYKPRDIQEINYCFKENLVTEREHSKKLAPTPPLVKFKKKMAPQPRNFSQPPEKHEAEKADPIKEMKIIGKKTEDNVTDDDPPFNFQNLLRKTNHKRASMKRESVGINLTIMLLSLIILSINLQINGFPTSNSRAHHLLKRPFCNAFTGCGKKRSMAHLEEQKIFNNELQADESLGSILDLNSEPAVEDLMRQIMSEAKLWEAIQEANNAQSQDKNNIRQKSVTFSTQ</sequence>
<evidence type="ECO:0000256" key="3">
    <source>
        <dbReference type="ARBA" id="ARBA00006998"/>
    </source>
</evidence>
<evidence type="ECO:0000256" key="17">
    <source>
        <dbReference type="ARBA" id="ARBA00023273"/>
    </source>
</evidence>
<evidence type="ECO:0000256" key="12">
    <source>
        <dbReference type="ARBA" id="ARBA00022840"/>
    </source>
</evidence>
<organism evidence="24">
    <name type="scientific">Culicoides sonorensis</name>
    <name type="common">Biting midge</name>
    <dbReference type="NCBI Taxonomy" id="179676"/>
    <lineage>
        <taxon>Eukaryota</taxon>
        <taxon>Metazoa</taxon>
        <taxon>Ecdysozoa</taxon>
        <taxon>Arthropoda</taxon>
        <taxon>Hexapoda</taxon>
        <taxon>Insecta</taxon>
        <taxon>Pterygota</taxon>
        <taxon>Neoptera</taxon>
        <taxon>Endopterygota</taxon>
        <taxon>Diptera</taxon>
        <taxon>Nematocera</taxon>
        <taxon>Chironomoidea</taxon>
        <taxon>Ceratopogonidae</taxon>
        <taxon>Ceratopogoninae</taxon>
        <taxon>Culicoides</taxon>
        <taxon>Monoculicoides</taxon>
    </lineage>
</organism>
<dbReference type="Pfam" id="PF00063">
    <property type="entry name" value="Myosin_head"/>
    <property type="match status" value="1"/>
</dbReference>
<dbReference type="SMART" id="SM00242">
    <property type="entry name" value="MYSc"/>
    <property type="match status" value="1"/>
</dbReference>
<comment type="similarity">
    <text evidence="21">Belongs to the TRAFAC class myosin-kinesin ATPase superfamily. Myosin family.</text>
</comment>
<accession>A0A336JYY3</accession>
<dbReference type="GO" id="GO:0000146">
    <property type="term" value="F:microfilament motor activity"/>
    <property type="evidence" value="ECO:0007669"/>
    <property type="project" value="TreeGrafter"/>
</dbReference>
<dbReference type="GO" id="GO:0003779">
    <property type="term" value="F:actin binding"/>
    <property type="evidence" value="ECO:0007669"/>
    <property type="project" value="UniProtKB-KW"/>
</dbReference>
<evidence type="ECO:0000256" key="1">
    <source>
        <dbReference type="ARBA" id="ARBA00004245"/>
    </source>
</evidence>
<dbReference type="InterPro" id="IPR008266">
    <property type="entry name" value="Tyr_kinase_AS"/>
</dbReference>
<dbReference type="GO" id="GO:0004713">
    <property type="term" value="F:protein tyrosine kinase activity"/>
    <property type="evidence" value="ECO:0007669"/>
    <property type="project" value="InterPro"/>
</dbReference>
<evidence type="ECO:0000256" key="8">
    <source>
        <dbReference type="ARBA" id="ARBA00022679"/>
    </source>
</evidence>
<dbReference type="PROSITE" id="PS50096">
    <property type="entry name" value="IQ"/>
    <property type="match status" value="2"/>
</dbReference>
<dbReference type="Gene3D" id="1.10.10.820">
    <property type="match status" value="1"/>
</dbReference>
<comment type="catalytic activity">
    <reaction evidence="20">
        <text>L-seryl-[protein] + ATP = O-phospho-L-seryl-[protein] + ADP + H(+)</text>
        <dbReference type="Rhea" id="RHEA:17989"/>
        <dbReference type="Rhea" id="RHEA-COMP:9863"/>
        <dbReference type="Rhea" id="RHEA-COMP:11604"/>
        <dbReference type="ChEBI" id="CHEBI:15378"/>
        <dbReference type="ChEBI" id="CHEBI:29999"/>
        <dbReference type="ChEBI" id="CHEBI:30616"/>
        <dbReference type="ChEBI" id="CHEBI:83421"/>
        <dbReference type="ChEBI" id="CHEBI:456216"/>
        <dbReference type="EC" id="2.7.11.1"/>
    </reaction>
</comment>
<dbReference type="InterPro" id="IPR001609">
    <property type="entry name" value="Myosin_head_motor_dom-like"/>
</dbReference>
<dbReference type="SUPFAM" id="SSF52540">
    <property type="entry name" value="P-loop containing nucleoside triphosphate hydrolases"/>
    <property type="match status" value="1"/>
</dbReference>
<dbReference type="InterPro" id="IPR000719">
    <property type="entry name" value="Prot_kinase_dom"/>
</dbReference>
<evidence type="ECO:0000256" key="2">
    <source>
        <dbReference type="ARBA" id="ARBA00004316"/>
    </source>
</evidence>
<feature type="domain" description="Protein kinase" evidence="22">
    <location>
        <begin position="39"/>
        <end position="304"/>
    </location>
</feature>
<evidence type="ECO:0000256" key="21">
    <source>
        <dbReference type="PROSITE-ProRule" id="PRU00782"/>
    </source>
</evidence>
<reference evidence="25" key="2">
    <citation type="submission" date="2018-07" db="EMBL/GenBank/DDBJ databases">
        <authorList>
            <person name="Quirk P.G."/>
            <person name="Krulwich T.A."/>
        </authorList>
    </citation>
    <scope>NUCLEOTIDE SEQUENCE</scope>
</reference>
<dbReference type="SMART" id="SM00219">
    <property type="entry name" value="TyrKc"/>
    <property type="match status" value="1"/>
</dbReference>
<dbReference type="Gene3D" id="1.10.510.10">
    <property type="entry name" value="Transferase(Phosphotransferase) domain 1"/>
    <property type="match status" value="1"/>
</dbReference>
<dbReference type="Gene3D" id="3.40.850.10">
    <property type="entry name" value="Kinesin motor domain"/>
    <property type="match status" value="1"/>
</dbReference>
<dbReference type="Gene3D" id="6.20.240.20">
    <property type="match status" value="1"/>
</dbReference>
<dbReference type="OMA" id="SGGTHFV"/>
<keyword evidence="12 21" id="KW-0067">ATP-binding</keyword>
<keyword evidence="7" id="KW-0716">Sensory transduction</keyword>
<dbReference type="PRINTS" id="PR00193">
    <property type="entry name" value="MYOSINHEAVY"/>
</dbReference>
<comment type="subcellular location">
    <subcellularLocation>
        <location evidence="2">Cell projection</location>
    </subcellularLocation>
    <subcellularLocation>
        <location evidence="1">Cytoplasm</location>
        <location evidence="1">Cytoskeleton</location>
    </subcellularLocation>
</comment>
<dbReference type="GO" id="GO:0016459">
    <property type="term" value="C:myosin complex"/>
    <property type="evidence" value="ECO:0007669"/>
    <property type="project" value="UniProtKB-KW"/>
</dbReference>
<dbReference type="EMBL" id="UFQT01000004">
    <property type="protein sequence ID" value="SSX17179.1"/>
    <property type="molecule type" value="Genomic_DNA"/>
</dbReference>
<dbReference type="InterPro" id="IPR052409">
    <property type="entry name" value="Myosin-III_kinase_activity"/>
</dbReference>
<name>A0A336JYY3_CULSO</name>